<sequence>MSLTQALLLGLIAVFGWFEYVDGLNKTTRPIIMCSLVGLVMGDLKTGIIIGGTLELATMGMMGIGISIPINITIAGVLSAGFAISGDLGVKAAVAFAIPVGILFRLLEHLVTSLYDIVAAKLLFDRPEKNSPKQVTIAFWIVFGLSAVFIFLIVFISVLVGSSAVKEVANAIPKNIMDAVATGTAFLTALGFAMLFNLTMTKQTLAFYFIGFVLAAYLKVPVMGIAILGAAFALITYFFTQDKEKVQVDSGVIDFDDLSDDPEVPEEVVEVKKLLTKKDLRSVFFKSFGLEGPFIYSRLQAIGFCRAILPVIKRVYKDPEKQTEAINRHLEFFNTNPEFCTFILGVTASMEEQNSQDSNFDPKSIPAVKAGLMGPLAGIGDSFWWGIVKTVAAGIGCQFALKGSPLGPLLFFFVFNIPHWTIRYILTFTGYNLGSKILKIMSENNILEKITLCAGILGMVVLGAMTCDMISISTPLVFHMSHGVTVNLQKILDDIVPKLLPLLAMFSISYLLRKQIKIIPLLFSLLSVGIILNLLGIIA</sequence>
<dbReference type="RefSeq" id="WP_079421880.1">
    <property type="nucleotide sequence ID" value="NZ_MZGV01000002.1"/>
</dbReference>
<proteinExistence type="predicted"/>
<evidence type="ECO:0000256" key="1">
    <source>
        <dbReference type="ARBA" id="ARBA00004651"/>
    </source>
</evidence>
<keyword evidence="4" id="KW-0762">Sugar transport</keyword>
<feature type="transmembrane region" description="Helical" evidence="9">
    <location>
        <begin position="180"/>
        <end position="200"/>
    </location>
</feature>
<protein>
    <submittedName>
        <fullName evidence="10">Mannose permease IID component</fullName>
    </submittedName>
</protein>
<dbReference type="GO" id="GO:0005886">
    <property type="term" value="C:plasma membrane"/>
    <property type="evidence" value="ECO:0007669"/>
    <property type="project" value="UniProtKB-SubCell"/>
</dbReference>
<dbReference type="PANTHER" id="PTHR32502:SF23">
    <property type="entry name" value="TRANSPORT PROTEIN, PTS SYSTEM"/>
    <property type="match status" value="1"/>
</dbReference>
<evidence type="ECO:0000256" key="6">
    <source>
        <dbReference type="ARBA" id="ARBA00022692"/>
    </source>
</evidence>
<name>A0A1V4IYQ1_9CLOT</name>
<dbReference type="STRING" id="1450648.CLORY_04240"/>
<comment type="subcellular location">
    <subcellularLocation>
        <location evidence="1">Cell membrane</location>
        <topology evidence="1">Multi-pass membrane protein</topology>
    </subcellularLocation>
</comment>
<feature type="transmembrane region" description="Helical" evidence="9">
    <location>
        <begin position="206"/>
        <end position="239"/>
    </location>
</feature>
<accession>A0A1V4IYQ1</accession>
<evidence type="ECO:0000256" key="7">
    <source>
        <dbReference type="ARBA" id="ARBA00022989"/>
    </source>
</evidence>
<dbReference type="AlphaFoldDB" id="A0A1V4IYQ1"/>
<dbReference type="PANTHER" id="PTHR32502">
    <property type="entry name" value="N-ACETYLGALACTOSAMINE PERMEASE II COMPONENT-RELATED"/>
    <property type="match status" value="1"/>
</dbReference>
<dbReference type="InterPro" id="IPR050303">
    <property type="entry name" value="GatZ_KbaZ_carbometab"/>
</dbReference>
<feature type="transmembrane region" description="Helical" evidence="9">
    <location>
        <begin position="56"/>
        <end position="81"/>
    </location>
</feature>
<feature type="transmembrane region" description="Helical" evidence="9">
    <location>
        <begin position="6"/>
        <end position="24"/>
    </location>
</feature>
<dbReference type="EMBL" id="MZGV01000002">
    <property type="protein sequence ID" value="OPJ64915.1"/>
    <property type="molecule type" value="Genomic_DNA"/>
</dbReference>
<dbReference type="Pfam" id="PF03613">
    <property type="entry name" value="EIID-AGA"/>
    <property type="match status" value="1"/>
</dbReference>
<dbReference type="Pfam" id="PF03609">
    <property type="entry name" value="EII-Sor"/>
    <property type="match status" value="1"/>
</dbReference>
<keyword evidence="6 9" id="KW-0812">Transmembrane</keyword>
<evidence type="ECO:0000256" key="9">
    <source>
        <dbReference type="SAM" id="Phobius"/>
    </source>
</evidence>
<evidence type="ECO:0000256" key="2">
    <source>
        <dbReference type="ARBA" id="ARBA00022448"/>
    </source>
</evidence>
<dbReference type="OrthoDB" id="9795582at2"/>
<feature type="transmembrane region" description="Helical" evidence="9">
    <location>
        <begin position="407"/>
        <end position="431"/>
    </location>
</feature>
<keyword evidence="2" id="KW-0813">Transport</keyword>
<keyword evidence="8 9" id="KW-0472">Membrane</keyword>
<dbReference type="GO" id="GO:0009401">
    <property type="term" value="P:phosphoenolpyruvate-dependent sugar phosphotransferase system"/>
    <property type="evidence" value="ECO:0007669"/>
    <property type="project" value="UniProtKB-KW"/>
</dbReference>
<feature type="transmembrane region" description="Helical" evidence="9">
    <location>
        <begin position="519"/>
        <end position="538"/>
    </location>
</feature>
<reference evidence="10 11" key="1">
    <citation type="submission" date="2017-03" db="EMBL/GenBank/DDBJ databases">
        <title>Genome sequence of Clostridium oryzae DSM 28571.</title>
        <authorList>
            <person name="Poehlein A."/>
            <person name="Daniel R."/>
        </authorList>
    </citation>
    <scope>NUCLEOTIDE SEQUENCE [LARGE SCALE GENOMIC DNA]</scope>
    <source>
        <strain evidence="10 11">DSM 28571</strain>
    </source>
</reference>
<keyword evidence="3" id="KW-1003">Cell membrane</keyword>
<dbReference type="InterPro" id="IPR004700">
    <property type="entry name" value="PTS_IIC_man"/>
</dbReference>
<evidence type="ECO:0000256" key="8">
    <source>
        <dbReference type="ARBA" id="ARBA00023136"/>
    </source>
</evidence>
<feature type="transmembrane region" description="Helical" evidence="9">
    <location>
        <begin position="137"/>
        <end position="160"/>
    </location>
</feature>
<gene>
    <name evidence="10" type="primary">manZ_1</name>
    <name evidence="10" type="ORF">CLORY_04240</name>
</gene>
<comment type="caution">
    <text evidence="10">The sequence shown here is derived from an EMBL/GenBank/DDBJ whole genome shotgun (WGS) entry which is preliminary data.</text>
</comment>
<evidence type="ECO:0000256" key="3">
    <source>
        <dbReference type="ARBA" id="ARBA00022475"/>
    </source>
</evidence>
<feature type="transmembrane region" description="Helical" evidence="9">
    <location>
        <begin position="31"/>
        <end position="50"/>
    </location>
</feature>
<organism evidence="10 11">
    <name type="scientific">Clostridium oryzae</name>
    <dbReference type="NCBI Taxonomy" id="1450648"/>
    <lineage>
        <taxon>Bacteria</taxon>
        <taxon>Bacillati</taxon>
        <taxon>Bacillota</taxon>
        <taxon>Clostridia</taxon>
        <taxon>Eubacteriales</taxon>
        <taxon>Clostridiaceae</taxon>
        <taxon>Clostridium</taxon>
    </lineage>
</organism>
<feature type="transmembrane region" description="Helical" evidence="9">
    <location>
        <begin position="452"/>
        <end position="475"/>
    </location>
</feature>
<evidence type="ECO:0000313" key="11">
    <source>
        <dbReference type="Proteomes" id="UP000190080"/>
    </source>
</evidence>
<evidence type="ECO:0000313" key="10">
    <source>
        <dbReference type="EMBL" id="OPJ64915.1"/>
    </source>
</evidence>
<dbReference type="InterPro" id="IPR004704">
    <property type="entry name" value="PTS_IID_man"/>
</dbReference>
<evidence type="ECO:0000256" key="5">
    <source>
        <dbReference type="ARBA" id="ARBA00022683"/>
    </source>
</evidence>
<feature type="transmembrane region" description="Helical" evidence="9">
    <location>
        <begin position="495"/>
        <end position="512"/>
    </location>
</feature>
<keyword evidence="7 9" id="KW-1133">Transmembrane helix</keyword>
<dbReference type="Proteomes" id="UP000190080">
    <property type="component" value="Unassembled WGS sequence"/>
</dbReference>
<evidence type="ECO:0000256" key="4">
    <source>
        <dbReference type="ARBA" id="ARBA00022597"/>
    </source>
</evidence>
<dbReference type="PROSITE" id="PS51108">
    <property type="entry name" value="PTS_EIID"/>
    <property type="match status" value="1"/>
</dbReference>
<keyword evidence="11" id="KW-1185">Reference proteome</keyword>
<keyword evidence="5" id="KW-0598">Phosphotransferase system</keyword>
<dbReference type="PROSITE" id="PS51106">
    <property type="entry name" value="PTS_EIIC_TYPE_4"/>
    <property type="match status" value="1"/>
</dbReference>